<dbReference type="EMBL" id="UASS01000001">
    <property type="protein sequence ID" value="SPX59452.1"/>
    <property type="molecule type" value="Genomic_DNA"/>
</dbReference>
<dbReference type="GO" id="GO:0044780">
    <property type="term" value="P:bacterial-type flagellum assembly"/>
    <property type="evidence" value="ECO:0007669"/>
    <property type="project" value="InterPro"/>
</dbReference>
<dbReference type="Pfam" id="PF02120">
    <property type="entry name" value="Flg_hook"/>
    <property type="match status" value="1"/>
</dbReference>
<dbReference type="Proteomes" id="UP000251942">
    <property type="component" value="Unassembled WGS sequence"/>
</dbReference>
<evidence type="ECO:0000313" key="7">
    <source>
        <dbReference type="Proteomes" id="UP000054698"/>
    </source>
</evidence>
<keyword evidence="3" id="KW-1005">Bacterial flagellum biogenesis</keyword>
<dbReference type="Gene3D" id="3.30.750.140">
    <property type="match status" value="1"/>
</dbReference>
<keyword evidence="7" id="KW-1185">Reference proteome</keyword>
<evidence type="ECO:0000256" key="2">
    <source>
        <dbReference type="ARBA" id="ARBA00009149"/>
    </source>
</evidence>
<dbReference type="STRING" id="453.Lfee_0978"/>
<dbReference type="PANTHER" id="PTHR37533">
    <property type="entry name" value="FLAGELLAR HOOK-LENGTH CONTROL PROTEIN"/>
    <property type="match status" value="1"/>
</dbReference>
<proteinExistence type="inferred from homology"/>
<dbReference type="Proteomes" id="UP000054698">
    <property type="component" value="Unassembled WGS sequence"/>
</dbReference>
<dbReference type="EMBL" id="LNYB01000028">
    <property type="protein sequence ID" value="KTD01931.1"/>
    <property type="molecule type" value="Genomic_DNA"/>
</dbReference>
<evidence type="ECO:0000256" key="3">
    <source>
        <dbReference type="ARBA" id="ARBA00022795"/>
    </source>
</evidence>
<dbReference type="OrthoDB" id="1792985at2"/>
<dbReference type="RefSeq" id="WP_058444465.1">
    <property type="nucleotide sequence ID" value="NZ_CAAAHT010000010.1"/>
</dbReference>
<dbReference type="CDD" id="cd17470">
    <property type="entry name" value="T3SS_Flik_C"/>
    <property type="match status" value="1"/>
</dbReference>
<reference evidence="5 7" key="1">
    <citation type="submission" date="2015-11" db="EMBL/GenBank/DDBJ databases">
        <title>Genomic analysis of 38 Legionella species identifies large and diverse effector repertoires.</title>
        <authorList>
            <person name="Burstein D."/>
            <person name="Amaro F."/>
            <person name="Zusman T."/>
            <person name="Lifshitz Z."/>
            <person name="Cohen O."/>
            <person name="Gilbert J.A."/>
            <person name="Pupko T."/>
            <person name="Shuman H.A."/>
            <person name="Segal G."/>
        </authorList>
    </citation>
    <scope>NUCLEOTIDE SEQUENCE [LARGE SCALE GENOMIC DNA]</scope>
    <source>
        <strain evidence="5 7">WO-44C</strain>
    </source>
</reference>
<organism evidence="5 7">
    <name type="scientific">Legionella feeleii</name>
    <dbReference type="NCBI Taxonomy" id="453"/>
    <lineage>
        <taxon>Bacteria</taxon>
        <taxon>Pseudomonadati</taxon>
        <taxon>Pseudomonadota</taxon>
        <taxon>Gammaproteobacteria</taxon>
        <taxon>Legionellales</taxon>
        <taxon>Legionellaceae</taxon>
        <taxon>Legionella</taxon>
    </lineage>
</organism>
<evidence type="ECO:0000259" key="4">
    <source>
        <dbReference type="Pfam" id="PF02120"/>
    </source>
</evidence>
<dbReference type="PRINTS" id="PR01007">
    <property type="entry name" value="FLGHOOKFLIK"/>
</dbReference>
<dbReference type="InterPro" id="IPR052563">
    <property type="entry name" value="FliK"/>
</dbReference>
<dbReference type="PANTHER" id="PTHR37533:SF2">
    <property type="entry name" value="FLAGELLAR HOOK-LENGTH CONTROL PROTEIN"/>
    <property type="match status" value="1"/>
</dbReference>
<sequence>MVDLIQLASIQPTAKELDLACENDAIEGDKSLQDNTAFIAILEHLLLDEVSASGVINQEKNINQQEKPGTESPEQMELINTTEFGDNGYINQTIDEEKSIETSNKINEQKDEIDLITVDNPQLAWFNASSFEAPGVNLELSLEEVAVSVNQLIPSNQQALKGQEIGKLPLITPERGNEVTGESTAVKLDKPITQELSLVKPTSDYSSNTTHLQTLFEQIRNSESTIPSVVSEKNLLESASEDNEMFVIEQRSDKNLAAIMPALTNHPNMQTPTTVTVPAKVIELSQSVVNPEWGNEFNQQIIWLGQQKIKSATIKLNPQELGPLEVSIKVVKEAATVNITTHSAPVRDLIEQALPRLRDMMAEQGINLSQVNIESNNNHRQQSPQYDEKIRVDQEVNDEQVLATTSLTARVSKRLIDYFA</sequence>
<gene>
    <name evidence="6" type="primary">fliK</name>
    <name evidence="5" type="ORF">Lfee_0978</name>
    <name evidence="6" type="ORF">NCTC12022_00275</name>
</gene>
<dbReference type="InterPro" id="IPR038610">
    <property type="entry name" value="FliK-like_C_sf"/>
</dbReference>
<dbReference type="InterPro" id="IPR021136">
    <property type="entry name" value="Flagellar_hook_control-like_C"/>
</dbReference>
<comment type="function">
    <text evidence="1">Controls the length of the flagellar hook.</text>
</comment>
<keyword evidence="5" id="KW-0966">Cell projection</keyword>
<reference evidence="6 8" key="2">
    <citation type="submission" date="2018-06" db="EMBL/GenBank/DDBJ databases">
        <authorList>
            <consortium name="Pathogen Informatics"/>
            <person name="Doyle S."/>
        </authorList>
    </citation>
    <scope>NUCLEOTIDE SEQUENCE [LARGE SCALE GENOMIC DNA]</scope>
    <source>
        <strain evidence="6 8">NCTC12022</strain>
    </source>
</reference>
<name>A0A0W0U305_9GAMM</name>
<dbReference type="InterPro" id="IPR001635">
    <property type="entry name" value="Flag_hook_Flik"/>
</dbReference>
<dbReference type="GO" id="GO:0009424">
    <property type="term" value="C:bacterial-type flagellum hook"/>
    <property type="evidence" value="ECO:0007669"/>
    <property type="project" value="InterPro"/>
</dbReference>
<keyword evidence="5" id="KW-0282">Flagellum</keyword>
<comment type="similarity">
    <text evidence="2">Belongs to the FliK family.</text>
</comment>
<feature type="domain" description="Flagellar hook-length control protein-like C-terminal" evidence="4">
    <location>
        <begin position="299"/>
        <end position="382"/>
    </location>
</feature>
<dbReference type="AlphaFoldDB" id="A0A0W0U305"/>
<accession>A0A0W0U305</accession>
<protein>
    <submittedName>
        <fullName evidence="6">Flagellar hook-length control protein FliK</fullName>
    </submittedName>
    <submittedName>
        <fullName evidence="5">Putative flagellar hook-length control protein</fullName>
    </submittedName>
</protein>
<dbReference type="PATRIC" id="fig|453.4.peg.1053"/>
<evidence type="ECO:0000313" key="8">
    <source>
        <dbReference type="Proteomes" id="UP000251942"/>
    </source>
</evidence>
<evidence type="ECO:0000256" key="1">
    <source>
        <dbReference type="ARBA" id="ARBA00003944"/>
    </source>
</evidence>
<keyword evidence="5" id="KW-0969">Cilium</keyword>
<evidence type="ECO:0000313" key="5">
    <source>
        <dbReference type="EMBL" id="KTD01931.1"/>
    </source>
</evidence>
<evidence type="ECO:0000313" key="6">
    <source>
        <dbReference type="EMBL" id="SPX59452.1"/>
    </source>
</evidence>